<reference evidence="8 9" key="1">
    <citation type="submission" date="2018-01" db="EMBL/GenBank/DDBJ databases">
        <title>Halomonas endophytica sp. nov., isolated from storage liquid in the stems of Populus euphratica.</title>
        <authorList>
            <person name="Chen C."/>
        </authorList>
    </citation>
    <scope>NUCLEOTIDE SEQUENCE [LARGE SCALE GENOMIC DNA]</scope>
    <source>
        <strain evidence="8 9">DSM 26881</strain>
    </source>
</reference>
<feature type="transmembrane region" description="Helical" evidence="7">
    <location>
        <begin position="37"/>
        <end position="65"/>
    </location>
</feature>
<feature type="transmembrane region" description="Helical" evidence="7">
    <location>
        <begin position="191"/>
        <end position="211"/>
    </location>
</feature>
<evidence type="ECO:0000256" key="2">
    <source>
        <dbReference type="ARBA" id="ARBA00022475"/>
    </source>
</evidence>
<sequence length="330" mass="36517">MSNHPRGRRAEQPREISGRGWLDILWRVKQEMSDDRLTMLAAGIAFYALLSLFPAIAAVISLWALVLDPQDMTRQIIELSRFLPEDGAKLIEEQARKIGDNTDTGLSLTALTSLVVAMYVASRGVRGLIVGLNVVYGEDERRGLGHRMLVIAALTLGLIVLTQVTIVFIAFVPLAIGMLGLDDTPVRVIGWLRWPVLLLMMMFVVAVLYRFGPYRRSPRWEWVSVGTVTATLLWLLGSGGLSLYVGHVANLGELYGSLGAVVVLMLWFWLSAFVVLLGAEINGEMERQTRHDTTIGESRPMGERGAHVADTLGPRRRDRSSDTPDQGENP</sequence>
<evidence type="ECO:0000256" key="6">
    <source>
        <dbReference type="SAM" id="MobiDB-lite"/>
    </source>
</evidence>
<dbReference type="OrthoDB" id="9781030at2"/>
<evidence type="ECO:0000313" key="9">
    <source>
        <dbReference type="Proteomes" id="UP000235346"/>
    </source>
</evidence>
<organism evidence="8 9">
    <name type="scientific">Halomonas heilongjiangensis</name>
    <dbReference type="NCBI Taxonomy" id="1387883"/>
    <lineage>
        <taxon>Bacteria</taxon>
        <taxon>Pseudomonadati</taxon>
        <taxon>Pseudomonadota</taxon>
        <taxon>Gammaproteobacteria</taxon>
        <taxon>Oceanospirillales</taxon>
        <taxon>Halomonadaceae</taxon>
        <taxon>Halomonas</taxon>
    </lineage>
</organism>
<dbReference type="RefSeq" id="WP_102629577.1">
    <property type="nucleotide sequence ID" value="NZ_PDOH01000020.1"/>
</dbReference>
<dbReference type="Proteomes" id="UP000235346">
    <property type="component" value="Unassembled WGS sequence"/>
</dbReference>
<dbReference type="PANTHER" id="PTHR30213:SF0">
    <property type="entry name" value="UPF0761 MEMBRANE PROTEIN YIHY"/>
    <property type="match status" value="1"/>
</dbReference>
<evidence type="ECO:0000256" key="7">
    <source>
        <dbReference type="SAM" id="Phobius"/>
    </source>
</evidence>
<evidence type="ECO:0000256" key="3">
    <source>
        <dbReference type="ARBA" id="ARBA00022692"/>
    </source>
</evidence>
<dbReference type="GO" id="GO:0005886">
    <property type="term" value="C:plasma membrane"/>
    <property type="evidence" value="ECO:0007669"/>
    <property type="project" value="UniProtKB-SubCell"/>
</dbReference>
<dbReference type="Pfam" id="PF03631">
    <property type="entry name" value="Virul_fac_BrkB"/>
    <property type="match status" value="1"/>
</dbReference>
<evidence type="ECO:0000256" key="1">
    <source>
        <dbReference type="ARBA" id="ARBA00004651"/>
    </source>
</evidence>
<keyword evidence="5 7" id="KW-0472">Membrane</keyword>
<dbReference type="PANTHER" id="PTHR30213">
    <property type="entry name" value="INNER MEMBRANE PROTEIN YHJD"/>
    <property type="match status" value="1"/>
</dbReference>
<gene>
    <name evidence="8" type="ORF">C1H66_19675</name>
</gene>
<name>A0A2N7TGR1_9GAMM</name>
<feature type="transmembrane region" description="Helical" evidence="7">
    <location>
        <begin position="257"/>
        <end position="279"/>
    </location>
</feature>
<dbReference type="InterPro" id="IPR017039">
    <property type="entry name" value="Virul_fac_BrkB"/>
</dbReference>
<evidence type="ECO:0008006" key="10">
    <source>
        <dbReference type="Google" id="ProtNLM"/>
    </source>
</evidence>
<keyword evidence="3 7" id="KW-0812">Transmembrane</keyword>
<feature type="transmembrane region" description="Helical" evidence="7">
    <location>
        <begin position="148"/>
        <end position="171"/>
    </location>
</feature>
<keyword evidence="4 7" id="KW-1133">Transmembrane helix</keyword>
<evidence type="ECO:0000256" key="4">
    <source>
        <dbReference type="ARBA" id="ARBA00022989"/>
    </source>
</evidence>
<dbReference type="PIRSF" id="PIRSF035875">
    <property type="entry name" value="RNase_BN"/>
    <property type="match status" value="1"/>
</dbReference>
<keyword evidence="2" id="KW-1003">Cell membrane</keyword>
<dbReference type="EMBL" id="PNRE01000091">
    <property type="protein sequence ID" value="PMR67375.1"/>
    <property type="molecule type" value="Genomic_DNA"/>
</dbReference>
<feature type="compositionally biased region" description="Basic and acidic residues" evidence="6">
    <location>
        <begin position="288"/>
        <end position="322"/>
    </location>
</feature>
<evidence type="ECO:0000313" key="8">
    <source>
        <dbReference type="EMBL" id="PMR67375.1"/>
    </source>
</evidence>
<protein>
    <recommendedName>
        <fullName evidence="10">YihY/virulence factor BrkB family protein</fullName>
    </recommendedName>
</protein>
<accession>A0A2N7TGR1</accession>
<dbReference type="NCBIfam" id="TIGR00765">
    <property type="entry name" value="yihY_not_rbn"/>
    <property type="match status" value="1"/>
</dbReference>
<evidence type="ECO:0000256" key="5">
    <source>
        <dbReference type="ARBA" id="ARBA00023136"/>
    </source>
</evidence>
<feature type="transmembrane region" description="Helical" evidence="7">
    <location>
        <begin position="223"/>
        <end position="245"/>
    </location>
</feature>
<comment type="caution">
    <text evidence="8">The sequence shown here is derived from an EMBL/GenBank/DDBJ whole genome shotgun (WGS) entry which is preliminary data.</text>
</comment>
<comment type="subcellular location">
    <subcellularLocation>
        <location evidence="1">Cell membrane</location>
        <topology evidence="1">Multi-pass membrane protein</topology>
    </subcellularLocation>
</comment>
<dbReference type="AlphaFoldDB" id="A0A2N7TGR1"/>
<feature type="region of interest" description="Disordered" evidence="6">
    <location>
        <begin position="288"/>
        <end position="330"/>
    </location>
</feature>
<keyword evidence="9" id="KW-1185">Reference proteome</keyword>
<proteinExistence type="predicted"/>
<feature type="transmembrane region" description="Helical" evidence="7">
    <location>
        <begin position="116"/>
        <end position="136"/>
    </location>
</feature>